<evidence type="ECO:0000313" key="2">
    <source>
        <dbReference type="Proteomes" id="UP001239111"/>
    </source>
</evidence>
<organism evidence="1 2">
    <name type="scientific">Eretmocerus hayati</name>
    <dbReference type="NCBI Taxonomy" id="131215"/>
    <lineage>
        <taxon>Eukaryota</taxon>
        <taxon>Metazoa</taxon>
        <taxon>Ecdysozoa</taxon>
        <taxon>Arthropoda</taxon>
        <taxon>Hexapoda</taxon>
        <taxon>Insecta</taxon>
        <taxon>Pterygota</taxon>
        <taxon>Neoptera</taxon>
        <taxon>Endopterygota</taxon>
        <taxon>Hymenoptera</taxon>
        <taxon>Apocrita</taxon>
        <taxon>Proctotrupomorpha</taxon>
        <taxon>Chalcidoidea</taxon>
        <taxon>Aphelinidae</taxon>
        <taxon>Aphelininae</taxon>
        <taxon>Eretmocerus</taxon>
    </lineage>
</organism>
<name>A0ACC2PEL2_9HYME</name>
<comment type="caution">
    <text evidence="1">The sequence shown here is derived from an EMBL/GenBank/DDBJ whole genome shotgun (WGS) entry which is preliminary data.</text>
</comment>
<keyword evidence="2" id="KW-1185">Reference proteome</keyword>
<gene>
    <name evidence="1" type="ORF">QAD02_016791</name>
</gene>
<evidence type="ECO:0000313" key="1">
    <source>
        <dbReference type="EMBL" id="KAJ8681004.1"/>
    </source>
</evidence>
<sequence length="732" mass="83839">MKRRKPFSQLSKKQKRVRLNYISNQVLNQSAHVLPNFESQDSQINNENVLNPLGQYSIPLTPIVQEEQLLAAPSHSHQVTPPLLLEAIQFVPDNQQPMPTVQEPHENLTQGSVFNQRDQFSDDDDEAEIARQNFFNVQQPNRVQEDGELHLPTDLALWVSQNRIKMSATNGLLKLFRRHPHGEYGCLPVDSRTLMKTPKNVEVVPLGAGEFTHYGLEKAIIEQLKAVGFFDFLTIYIDLFVDGIPIFKSRNLGLVALLGKIVHPLFGQPFLISGYYGKEKAPNVHDFMASFQIEYSQLEVDGFTFEGHRYIVKVRLVTSDTVARNWILEHPTHLANQACEKCFVYGFKVGGAMTFPDLNAPLKTDENFRALLPYPFNEQTSPIEEMGLGPVSRVPLEIMHQGHLGLMKRFLNYWMDMFGKGEGAQQIYEAFDESYKSLAKCVPMEFARKPRSILEERKFFKATEYRLMLLYLAPAATRQLLPHNYIVHFNALNCAMRILSDPELCIFLNSEADKLLRYFVENVEFLYGREHMVFCVHSAIHLAADVLNFGSLEEYSSYAYENFLGWLKSLIRSSSSPLSQLVKRLSEKNLLPQESKTQQTAVFLSGKKPQKDQEKLFDGFKDAHGSIDFPDFKLTDTYPNNFCYLSDHTLVSIESICYRNEEPVIIGKSFLEPSSIPDYPCDSTSLGIIKVRDLSENLQFWSISSIRKKMFQIPVMDHFYMFPIIHSSTNSH</sequence>
<dbReference type="EMBL" id="CM056742">
    <property type="protein sequence ID" value="KAJ8681004.1"/>
    <property type="molecule type" value="Genomic_DNA"/>
</dbReference>
<protein>
    <submittedName>
        <fullName evidence="1">Uncharacterized protein</fullName>
    </submittedName>
</protein>
<proteinExistence type="predicted"/>
<reference evidence="1" key="1">
    <citation type="submission" date="2023-04" db="EMBL/GenBank/DDBJ databases">
        <title>A chromosome-level genome assembly of the parasitoid wasp Eretmocerus hayati.</title>
        <authorList>
            <person name="Zhong Y."/>
            <person name="Liu S."/>
            <person name="Liu Y."/>
        </authorList>
    </citation>
    <scope>NUCLEOTIDE SEQUENCE</scope>
    <source>
        <strain evidence="1">ZJU_SS_LIU_2023</strain>
    </source>
</reference>
<accession>A0ACC2PEL2</accession>
<dbReference type="Proteomes" id="UP001239111">
    <property type="component" value="Chromosome 2"/>
</dbReference>